<dbReference type="PANTHER" id="PTHR30441:SF8">
    <property type="entry name" value="DUF748 DOMAIN-CONTAINING PROTEIN"/>
    <property type="match status" value="1"/>
</dbReference>
<dbReference type="InterPro" id="IPR007844">
    <property type="entry name" value="AsmA"/>
</dbReference>
<name>A0A926NQ19_9SPHI</name>
<evidence type="ECO:0000313" key="4">
    <source>
        <dbReference type="Proteomes" id="UP000619078"/>
    </source>
</evidence>
<dbReference type="EMBL" id="JACWMX010000002">
    <property type="protein sequence ID" value="MBD1392570.1"/>
    <property type="molecule type" value="Genomic_DNA"/>
</dbReference>
<sequence length="807" mass="88988">MPNWLKISLKVLAGLVLLVVLVVVGLSLYVTFNKAKVLKMVNDQLSKSVDGTLVIGDMHPTFFKGFPDVSLSLTDVLIRDKQFARHKHTLLNAKELNVSVNTAALFRGTIDVNHIEIKNAAVDLYTDTSGYSNTSVFKKDNKKVKNNPSESNSSTQLKKFTLENVDFTLNDQKAHKLFSFGVNDLRGHMSYPDSGWRSDFHLDVMAKSMAFNSLRGSFIKNKRLVGDFKAGFNESTGKINVQATPLNIGDDPFDINAIFETAKSPTNFSIHVAADKLLWRNAGNLLAPNINLALKRFNLSKPIAVTANISGSFGGGSDPLLYVTAKTQGNTLSIPGSTIENCNFEGIFTNSYVKSKPLGDENSVIKLIGLSGTYNHLPFKIDTGSIINLVKPIATGNFRSNFPAADLNYLLQDNVAKFTNGEADINLRYRADIVDYKINKPLVQGAINFRDADINYFPRKLLLKKTSFAINFVKNDLILSNIRLQSGRSVVLMNGRVNNFLNLYYDAPEKILLSWQIKSPQLYLAEFIGFLSARNTTPTKTGTTNSGNIIDQLSNVLQRGKAEMHMEVDNLHYKKFLATDTRADLLTTDDGIILKDISLKTTGGSVRMNGKLTQGKSLNNFAVNSVISSVNVRDFFYAFDNFGLTDFTAENLKGYLSAKANITGGITDAGSLAPQSINGRLDLNLKNAALLNFKPITGVGKFAFPFRDLKNIAIPSLDAHFDVRGDKIIINPLEFSSSVINMDVAGVYGLTKGTDIALDIPLRDPSKDKEITDDAELKKRRFKGIVVHIRAHEEGGKMKIGWNSNHK</sequence>
<organism evidence="3 4">
    <name type="scientific">Mucilaginibacter glaciei</name>
    <dbReference type="NCBI Taxonomy" id="2772109"/>
    <lineage>
        <taxon>Bacteria</taxon>
        <taxon>Pseudomonadati</taxon>
        <taxon>Bacteroidota</taxon>
        <taxon>Sphingobacteriia</taxon>
        <taxon>Sphingobacteriales</taxon>
        <taxon>Sphingobacteriaceae</taxon>
        <taxon>Mucilaginibacter</taxon>
    </lineage>
</organism>
<dbReference type="Proteomes" id="UP000619078">
    <property type="component" value="Unassembled WGS sequence"/>
</dbReference>
<feature type="domain" description="AsmA" evidence="2">
    <location>
        <begin position="1"/>
        <end position="310"/>
    </location>
</feature>
<dbReference type="RefSeq" id="WP_191161639.1">
    <property type="nucleotide sequence ID" value="NZ_JACWMX010000002.1"/>
</dbReference>
<gene>
    <name evidence="3" type="ORF">IDJ76_05635</name>
</gene>
<evidence type="ECO:0000256" key="1">
    <source>
        <dbReference type="SAM" id="Phobius"/>
    </source>
</evidence>
<reference evidence="3" key="1">
    <citation type="submission" date="2020-09" db="EMBL/GenBank/DDBJ databases">
        <title>Novel species of Mucilaginibacter isolated from a glacier on the Tibetan Plateau.</title>
        <authorList>
            <person name="Liu Q."/>
            <person name="Xin Y.-H."/>
        </authorList>
    </citation>
    <scope>NUCLEOTIDE SEQUENCE</scope>
    <source>
        <strain evidence="3">ZB1P21</strain>
    </source>
</reference>
<evidence type="ECO:0000259" key="2">
    <source>
        <dbReference type="Pfam" id="PF05170"/>
    </source>
</evidence>
<dbReference type="InterPro" id="IPR052894">
    <property type="entry name" value="AsmA-related"/>
</dbReference>
<protein>
    <submittedName>
        <fullName evidence="3">AsmA family protein</fullName>
    </submittedName>
</protein>
<keyword evidence="1" id="KW-1133">Transmembrane helix</keyword>
<proteinExistence type="predicted"/>
<accession>A0A926NQ19</accession>
<keyword evidence="4" id="KW-1185">Reference proteome</keyword>
<dbReference type="AlphaFoldDB" id="A0A926NQ19"/>
<dbReference type="Pfam" id="PF05170">
    <property type="entry name" value="AsmA"/>
    <property type="match status" value="1"/>
</dbReference>
<evidence type="ECO:0000313" key="3">
    <source>
        <dbReference type="EMBL" id="MBD1392570.1"/>
    </source>
</evidence>
<dbReference type="PANTHER" id="PTHR30441">
    <property type="entry name" value="DUF748 DOMAIN-CONTAINING PROTEIN"/>
    <property type="match status" value="1"/>
</dbReference>
<feature type="transmembrane region" description="Helical" evidence="1">
    <location>
        <begin position="12"/>
        <end position="32"/>
    </location>
</feature>
<dbReference type="GO" id="GO:0090313">
    <property type="term" value="P:regulation of protein targeting to membrane"/>
    <property type="evidence" value="ECO:0007669"/>
    <property type="project" value="TreeGrafter"/>
</dbReference>
<dbReference type="GO" id="GO:0005886">
    <property type="term" value="C:plasma membrane"/>
    <property type="evidence" value="ECO:0007669"/>
    <property type="project" value="TreeGrafter"/>
</dbReference>
<keyword evidence="1" id="KW-0812">Transmembrane</keyword>
<comment type="caution">
    <text evidence="3">The sequence shown here is derived from an EMBL/GenBank/DDBJ whole genome shotgun (WGS) entry which is preliminary data.</text>
</comment>
<keyword evidence="1" id="KW-0472">Membrane</keyword>